<evidence type="ECO:0000313" key="2">
    <source>
        <dbReference type="Proteomes" id="UP000269289"/>
    </source>
</evidence>
<protein>
    <submittedName>
        <fullName evidence="1">Uncharacterized protein</fullName>
    </submittedName>
</protein>
<comment type="caution">
    <text evidence="1">The sequence shown here is derived from an EMBL/GenBank/DDBJ whole genome shotgun (WGS) entry which is preliminary data.</text>
</comment>
<dbReference type="EMBL" id="RFFI01000001">
    <property type="protein sequence ID" value="RMI14432.1"/>
    <property type="molecule type" value="Genomic_DNA"/>
</dbReference>
<accession>A0A3M2JKR3</accession>
<organism evidence="1 2">
    <name type="scientific">Cellulomonas triticagri</name>
    <dbReference type="NCBI Taxonomy" id="2483352"/>
    <lineage>
        <taxon>Bacteria</taxon>
        <taxon>Bacillati</taxon>
        <taxon>Actinomycetota</taxon>
        <taxon>Actinomycetes</taxon>
        <taxon>Micrococcales</taxon>
        <taxon>Cellulomonadaceae</taxon>
        <taxon>Cellulomonas</taxon>
    </lineage>
</organism>
<sequence length="120" mass="13018">MSSASRPLVDAHLLEALPLPVEGVEIQSPILTLFGREWNLTVACPWRGRIGSRDLDWEDDDMESVARDLIDSDLVAVRQVGASVEFAFSRGTLTATPDSNLDPWVMALPGGLMVGRVVDG</sequence>
<dbReference type="AlphaFoldDB" id="A0A3M2JKR3"/>
<dbReference type="OrthoDB" id="4964806at2"/>
<gene>
    <name evidence="1" type="ORF">EBM89_00195</name>
</gene>
<keyword evidence="2" id="KW-1185">Reference proteome</keyword>
<evidence type="ECO:0000313" key="1">
    <source>
        <dbReference type="EMBL" id="RMI14432.1"/>
    </source>
</evidence>
<reference evidence="1 2" key="1">
    <citation type="submission" date="2018-10" db="EMBL/GenBank/DDBJ databases">
        <title>Isolation, diversity and antifungal activity of actinobacteria from wheat.</title>
        <authorList>
            <person name="Han C."/>
        </authorList>
    </citation>
    <scope>NUCLEOTIDE SEQUENCE [LARGE SCALE GENOMIC DNA]</scope>
    <source>
        <strain evidence="1 2">NEAU-YY56</strain>
    </source>
</reference>
<name>A0A3M2JKR3_9CELL</name>
<dbReference type="Proteomes" id="UP000269289">
    <property type="component" value="Unassembled WGS sequence"/>
</dbReference>
<dbReference type="RefSeq" id="WP_122147447.1">
    <property type="nucleotide sequence ID" value="NZ_RFFI01000001.1"/>
</dbReference>
<proteinExistence type="predicted"/>